<keyword evidence="5 7" id="KW-1133">Transmembrane helix</keyword>
<dbReference type="AlphaFoldDB" id="A0A7X2NKK1"/>
<gene>
    <name evidence="8" type="ORF">FYJ39_07930</name>
</gene>
<dbReference type="PANTHER" id="PTHR37937:SF1">
    <property type="entry name" value="CONJUGATIVE TRANSFER: DNA TRANSPORT"/>
    <property type="match status" value="1"/>
</dbReference>
<dbReference type="InterPro" id="IPR027417">
    <property type="entry name" value="P-loop_NTPase"/>
</dbReference>
<dbReference type="Gene3D" id="3.40.50.300">
    <property type="entry name" value="P-loop containing nucleotide triphosphate hydrolases"/>
    <property type="match status" value="1"/>
</dbReference>
<evidence type="ECO:0000313" key="8">
    <source>
        <dbReference type="EMBL" id="MSS36498.1"/>
    </source>
</evidence>
<evidence type="ECO:0000256" key="6">
    <source>
        <dbReference type="ARBA" id="ARBA00023136"/>
    </source>
</evidence>
<evidence type="ECO:0000313" key="9">
    <source>
        <dbReference type="Proteomes" id="UP000429958"/>
    </source>
</evidence>
<dbReference type="NCBIfam" id="NF045973">
    <property type="entry name" value="conju_CD1115"/>
    <property type="match status" value="1"/>
</dbReference>
<keyword evidence="6 7" id="KW-0472">Membrane</keyword>
<comment type="similarity">
    <text evidence="2">Belongs to the VirD4/TraG family.</text>
</comment>
<dbReference type="CDD" id="cd01127">
    <property type="entry name" value="TrwB_TraG_TraD_VirD4"/>
    <property type="match status" value="1"/>
</dbReference>
<reference evidence="8 9" key="1">
    <citation type="submission" date="2019-08" db="EMBL/GenBank/DDBJ databases">
        <title>In-depth cultivation of the pig gut microbiome towards novel bacterial diversity and tailored functional studies.</title>
        <authorList>
            <person name="Wylensek D."/>
            <person name="Hitch T.C.A."/>
            <person name="Clavel T."/>
        </authorList>
    </citation>
    <scope>NUCLEOTIDE SEQUENCE [LARGE SCALE GENOMIC DNA]</scope>
    <source>
        <strain evidence="8 9">WCA-389-WT-23D1</strain>
    </source>
</reference>
<dbReference type="InterPro" id="IPR003688">
    <property type="entry name" value="TraG/VirD4"/>
</dbReference>
<keyword evidence="9" id="KW-1185">Reference proteome</keyword>
<organism evidence="8 9">
    <name type="scientific">Clostridium porci</name>
    <dbReference type="NCBI Taxonomy" id="2605778"/>
    <lineage>
        <taxon>Bacteria</taxon>
        <taxon>Bacillati</taxon>
        <taxon>Bacillota</taxon>
        <taxon>Clostridia</taxon>
        <taxon>Eubacteriales</taxon>
        <taxon>Clostridiaceae</taxon>
        <taxon>Clostridium</taxon>
    </lineage>
</organism>
<dbReference type="EMBL" id="VUMD01000006">
    <property type="protein sequence ID" value="MSS36498.1"/>
    <property type="molecule type" value="Genomic_DNA"/>
</dbReference>
<evidence type="ECO:0000256" key="5">
    <source>
        <dbReference type="ARBA" id="ARBA00022989"/>
    </source>
</evidence>
<evidence type="ECO:0000256" key="7">
    <source>
        <dbReference type="SAM" id="Phobius"/>
    </source>
</evidence>
<evidence type="ECO:0000256" key="2">
    <source>
        <dbReference type="ARBA" id="ARBA00008806"/>
    </source>
</evidence>
<dbReference type="SUPFAM" id="SSF52540">
    <property type="entry name" value="P-loop containing nucleoside triphosphate hydrolases"/>
    <property type="match status" value="1"/>
</dbReference>
<proteinExistence type="inferred from homology"/>
<feature type="transmembrane region" description="Helical" evidence="7">
    <location>
        <begin position="41"/>
        <end position="60"/>
    </location>
</feature>
<dbReference type="PANTHER" id="PTHR37937">
    <property type="entry name" value="CONJUGATIVE TRANSFER: DNA TRANSPORT"/>
    <property type="match status" value="1"/>
</dbReference>
<keyword evidence="3" id="KW-1003">Cell membrane</keyword>
<sequence length="745" mass="84520">MSFLFASFPLILPIIRSEKMKGEHESMANGFIDTKRNAKEKRLQIIMGIAGILLLMYLCARSARYQVDNPEMLMFEAFFLVLSRIGEEPFALYFGQEFWETFGTMGILAALAVWVAFDKRIMNRHYKDGEQSGTAAWQTPKTIQMFNRKFNAPYGKPYADGDENIIYSKHCQLTMNTRRTNLNNNAMIIGGPGSGKSYNIVRPNLLNAYCSYVVTDPSGELLATTGKFFEDQGYDIRVFNLTDMAHSHCYNPFCYLRGEEDVLTLITCLIKNTEGQNKGGGDPFWEKAETALLEAIIFYLIRYQKKEMQNFAMVSKLLRQAKADPQKAKSQLDEIFDEVRRYDENDICIKQYDIFKQASEKTAQSILITAAVRLAPFNINTVENLTSSDDMDLRTIGDKKIITYIIVPQGNNPYAFLVNMLYSQMFDTLYYHAATDCEGLRLKHDVHFILDEFANIGVIPDFQVKLTTMRKYGLACMIFIQAVGQIKTLYKDDWETLMGACDTMVYLGGNELSSMEDLSKKLGSQTIRVRDSSHSRSGKGGSDSRSFKWTKRELLTVDEIRRLKKGYCIIVIKGEQPFYDEKYITPEHPNAKFLGDLGEGLGLYVFDYCNAKSEDLQKLEKKRRVQQDNAIKRGAASMRPEAKPYVAGSLIPSTKKMTPEEEKEIAKQLADRVTDMSFDREAELKNGATIKSVRGGIVSVSSAKPKDRQASATGRVMKATVPMDRTISNEDMMSDFASEFLDDND</sequence>
<keyword evidence="4 7" id="KW-0812">Transmembrane</keyword>
<accession>A0A7X2NKK1</accession>
<dbReference type="Pfam" id="PF02534">
    <property type="entry name" value="T4SS-DNA_transf"/>
    <property type="match status" value="1"/>
</dbReference>
<evidence type="ECO:0000256" key="3">
    <source>
        <dbReference type="ARBA" id="ARBA00022475"/>
    </source>
</evidence>
<dbReference type="InterPro" id="IPR051539">
    <property type="entry name" value="T4SS-coupling_protein"/>
</dbReference>
<evidence type="ECO:0000256" key="4">
    <source>
        <dbReference type="ARBA" id="ARBA00022692"/>
    </source>
</evidence>
<dbReference type="Proteomes" id="UP000429958">
    <property type="component" value="Unassembled WGS sequence"/>
</dbReference>
<comment type="subcellular location">
    <subcellularLocation>
        <location evidence="1">Cell membrane</location>
        <topology evidence="1">Multi-pass membrane protein</topology>
    </subcellularLocation>
</comment>
<comment type="caution">
    <text evidence="8">The sequence shown here is derived from an EMBL/GenBank/DDBJ whole genome shotgun (WGS) entry which is preliminary data.</text>
</comment>
<evidence type="ECO:0000256" key="1">
    <source>
        <dbReference type="ARBA" id="ARBA00004651"/>
    </source>
</evidence>
<feature type="transmembrane region" description="Helical" evidence="7">
    <location>
        <begin position="98"/>
        <end position="117"/>
    </location>
</feature>
<dbReference type="GO" id="GO:0005886">
    <property type="term" value="C:plasma membrane"/>
    <property type="evidence" value="ECO:0007669"/>
    <property type="project" value="UniProtKB-SubCell"/>
</dbReference>
<name>A0A7X2NKK1_9CLOT</name>
<protein>
    <submittedName>
        <fullName evidence="8">TraM recognition domain-containing protein</fullName>
    </submittedName>
</protein>